<dbReference type="Proteomes" id="UP001549920">
    <property type="component" value="Unassembled WGS sequence"/>
</dbReference>
<evidence type="ECO:0008006" key="5">
    <source>
        <dbReference type="Google" id="ProtNLM"/>
    </source>
</evidence>
<dbReference type="Pfam" id="PF05458">
    <property type="entry name" value="Siva"/>
    <property type="match status" value="1"/>
</dbReference>
<comment type="caution">
    <text evidence="1">The sequence shown here is derived from an EMBL/GenBank/DDBJ whole genome shotgun (WGS) entry which is preliminary data.</text>
</comment>
<protein>
    <recommendedName>
        <fullName evidence="5">Apoptosis regulatory protein Siva</fullName>
    </recommendedName>
</protein>
<evidence type="ECO:0000313" key="2">
    <source>
        <dbReference type="EMBL" id="KAL0896206.1"/>
    </source>
</evidence>
<dbReference type="PANTHER" id="PTHR14365">
    <property type="entry name" value="APOPTOSIS REGULATORY PROTEIN SIVA"/>
    <property type="match status" value="1"/>
</dbReference>
<sequence>MAKRSNPFTDDFVPQSKVHIGAKQFNNNEDRLKKVYEKTLDLLFKGANKQCPIESSETPNIVPECKERMKQLFIGKDGSLIHSGTMLQSASLASPECACGSAADVPCSYCDKALCADCRQYCVCCDKYYCSFCSFMGSEGSKVCVSCYG</sequence>
<dbReference type="Proteomes" id="UP001549921">
    <property type="component" value="Unassembled WGS sequence"/>
</dbReference>
<keyword evidence="3" id="KW-1185">Reference proteome</keyword>
<evidence type="ECO:0000313" key="4">
    <source>
        <dbReference type="Proteomes" id="UP001549921"/>
    </source>
</evidence>
<dbReference type="EMBL" id="JBEUOH010000003">
    <property type="protein sequence ID" value="KAL0896206.1"/>
    <property type="molecule type" value="Genomic_DNA"/>
</dbReference>
<name>A0ABD0TN40_LOXSC</name>
<dbReference type="EMBL" id="JBEDNZ010000003">
    <property type="protein sequence ID" value="KAL0850657.1"/>
    <property type="molecule type" value="Genomic_DNA"/>
</dbReference>
<proteinExistence type="predicted"/>
<gene>
    <name evidence="2" type="ORF">ABMA27_012147</name>
    <name evidence="1" type="ORF">ABMA28_012408</name>
</gene>
<accession>A0ABD0TN40</accession>
<dbReference type="InterPro" id="IPR022773">
    <property type="entry name" value="Siva"/>
</dbReference>
<evidence type="ECO:0000313" key="1">
    <source>
        <dbReference type="EMBL" id="KAL0850657.1"/>
    </source>
</evidence>
<dbReference type="AlphaFoldDB" id="A0ABD0TN40"/>
<organism evidence="1 4">
    <name type="scientific">Loxostege sticticalis</name>
    <name type="common">Beet webworm moth</name>
    <dbReference type="NCBI Taxonomy" id="481309"/>
    <lineage>
        <taxon>Eukaryota</taxon>
        <taxon>Metazoa</taxon>
        <taxon>Ecdysozoa</taxon>
        <taxon>Arthropoda</taxon>
        <taxon>Hexapoda</taxon>
        <taxon>Insecta</taxon>
        <taxon>Pterygota</taxon>
        <taxon>Neoptera</taxon>
        <taxon>Endopterygota</taxon>
        <taxon>Lepidoptera</taxon>
        <taxon>Glossata</taxon>
        <taxon>Ditrysia</taxon>
        <taxon>Pyraloidea</taxon>
        <taxon>Crambidae</taxon>
        <taxon>Pyraustinae</taxon>
        <taxon>Loxostege</taxon>
    </lineage>
</organism>
<dbReference type="PANTHER" id="PTHR14365:SF1">
    <property type="entry name" value="APOPTOSIS REGULATORY PROTEIN SIVA"/>
    <property type="match status" value="1"/>
</dbReference>
<reference evidence="3 4" key="1">
    <citation type="submission" date="2024-06" db="EMBL/GenBank/DDBJ databases">
        <title>A chromosome-level genome assembly of beet webworm, Loxostege sticticalis.</title>
        <authorList>
            <person name="Zhang Y."/>
        </authorList>
    </citation>
    <scope>NUCLEOTIDE SEQUENCE [LARGE SCALE GENOMIC DNA]</scope>
    <source>
        <strain evidence="2">AQ026</strain>
        <strain evidence="1">AQ028</strain>
        <tissue evidence="1">Male pupae</tissue>
        <tissue evidence="2">Whole body</tissue>
    </source>
</reference>
<evidence type="ECO:0000313" key="3">
    <source>
        <dbReference type="Proteomes" id="UP001549920"/>
    </source>
</evidence>